<dbReference type="EMBL" id="CADEAL010000993">
    <property type="protein sequence ID" value="CAB1427746.1"/>
    <property type="molecule type" value="Genomic_DNA"/>
</dbReference>
<comment type="caution">
    <text evidence="2">The sequence shown here is derived from an EMBL/GenBank/DDBJ whole genome shotgun (WGS) entry which is preliminary data.</text>
</comment>
<feature type="region of interest" description="Disordered" evidence="1">
    <location>
        <begin position="189"/>
        <end position="219"/>
    </location>
</feature>
<reference evidence="2" key="1">
    <citation type="submission" date="2020-03" db="EMBL/GenBank/DDBJ databases">
        <authorList>
            <person name="Weist P."/>
        </authorList>
    </citation>
    <scope>NUCLEOTIDE SEQUENCE</scope>
</reference>
<feature type="compositionally biased region" description="Basic and acidic residues" evidence="1">
    <location>
        <begin position="209"/>
        <end position="219"/>
    </location>
</feature>
<dbReference type="Proteomes" id="UP001153269">
    <property type="component" value="Unassembled WGS sequence"/>
</dbReference>
<proteinExistence type="predicted"/>
<feature type="region of interest" description="Disordered" evidence="1">
    <location>
        <begin position="1"/>
        <end position="24"/>
    </location>
</feature>
<gene>
    <name evidence="2" type="ORF">PLEPLA_LOCUS15688</name>
</gene>
<feature type="compositionally biased region" description="Polar residues" evidence="1">
    <location>
        <begin position="91"/>
        <end position="109"/>
    </location>
</feature>
<keyword evidence="3" id="KW-1185">Reference proteome</keyword>
<dbReference type="AlphaFoldDB" id="A0A9N7UB04"/>
<feature type="compositionally biased region" description="Polar residues" evidence="1">
    <location>
        <begin position="58"/>
        <end position="68"/>
    </location>
</feature>
<evidence type="ECO:0000313" key="3">
    <source>
        <dbReference type="Proteomes" id="UP001153269"/>
    </source>
</evidence>
<accession>A0A9N7UB04</accession>
<feature type="compositionally biased region" description="Low complexity" evidence="1">
    <location>
        <begin position="74"/>
        <end position="90"/>
    </location>
</feature>
<name>A0A9N7UB04_PLEPL</name>
<feature type="region of interest" description="Disordered" evidence="1">
    <location>
        <begin position="57"/>
        <end position="109"/>
    </location>
</feature>
<evidence type="ECO:0000256" key="1">
    <source>
        <dbReference type="SAM" id="MobiDB-lite"/>
    </source>
</evidence>
<organism evidence="2 3">
    <name type="scientific">Pleuronectes platessa</name>
    <name type="common">European plaice</name>
    <dbReference type="NCBI Taxonomy" id="8262"/>
    <lineage>
        <taxon>Eukaryota</taxon>
        <taxon>Metazoa</taxon>
        <taxon>Chordata</taxon>
        <taxon>Craniata</taxon>
        <taxon>Vertebrata</taxon>
        <taxon>Euteleostomi</taxon>
        <taxon>Actinopterygii</taxon>
        <taxon>Neopterygii</taxon>
        <taxon>Teleostei</taxon>
        <taxon>Neoteleostei</taxon>
        <taxon>Acanthomorphata</taxon>
        <taxon>Carangaria</taxon>
        <taxon>Pleuronectiformes</taxon>
        <taxon>Pleuronectoidei</taxon>
        <taxon>Pleuronectidae</taxon>
        <taxon>Pleuronectes</taxon>
    </lineage>
</organism>
<evidence type="ECO:0000313" key="2">
    <source>
        <dbReference type="EMBL" id="CAB1427746.1"/>
    </source>
</evidence>
<sequence length="262" mass="28553">MNSAVGGSPLRHVHNNTESFQESEVTRLQARISSLERAADRQNLYNHTLSVPALHRFPQSQERSSSAHSPPEKTTLTLTRSQSTSLRSPTHTQSCSSPPAHTYLQPTSASHLSETRDWLQSSSIDSSLDLPLSLKATLREALCKQPWEASSSSSSVSPFPSEESHSWQGLSTVDATVSSDLSFNPLTYMVDKPDGGSTEVEAASLQEGNSERSDESRRESVCTLVGEADEEVDMSSLTGMLRFVNQTLAKQEDPSLWSSSGI</sequence>
<protein>
    <submittedName>
        <fullName evidence="2">Uncharacterized protein</fullName>
    </submittedName>
</protein>